<feature type="domain" description="ABC transmembrane type-1" evidence="8">
    <location>
        <begin position="70"/>
        <end position="283"/>
    </location>
</feature>
<dbReference type="PANTHER" id="PTHR30193:SF37">
    <property type="entry name" value="INNER MEMBRANE ABC TRANSPORTER PERMEASE PROTEIN YCJO"/>
    <property type="match status" value="1"/>
</dbReference>
<dbReference type="PROSITE" id="PS50928">
    <property type="entry name" value="ABC_TM1"/>
    <property type="match status" value="1"/>
</dbReference>
<keyword evidence="2 7" id="KW-0813">Transport</keyword>
<comment type="similarity">
    <text evidence="7">Belongs to the binding-protein-dependent transport system permease family.</text>
</comment>
<feature type="transmembrane region" description="Helical" evidence="7">
    <location>
        <begin position="205"/>
        <end position="226"/>
    </location>
</feature>
<protein>
    <submittedName>
        <fullName evidence="9">Sugar ABC transporter permease</fullName>
    </submittedName>
</protein>
<proteinExistence type="inferred from homology"/>
<sequence length="294" mass="33515">MNKVRRNRMSLLWFIMPFTLLYVVFFLYPFTKGLLLSFTDWNGISKTTQYVGFQNYLELFTEDSRFLHSLFVTLIFTVLNVAISNICALVLAVAIEWGSRSFRNLLRTLFFLPYVFSLVVVGFVWRLLYTEVLPKLSEQIHWQFFNLDYIGDPAIALYSTIFMNIWYGIGYFLIIYLAGLQTIDTSVLEASQIDGATGWVQFTKIIIPLLMPSITICIFTSIAGSLKIFDAIFVLTGGGPGYSTESIALNIYYEAYGAANRFGYGMAKAVVLAGVILFISYFQLKFFKAKEVEV</sequence>
<evidence type="ECO:0000256" key="5">
    <source>
        <dbReference type="ARBA" id="ARBA00022989"/>
    </source>
</evidence>
<gene>
    <name evidence="9" type="ORF">QJS35_00655</name>
</gene>
<evidence type="ECO:0000256" key="7">
    <source>
        <dbReference type="RuleBase" id="RU363032"/>
    </source>
</evidence>
<dbReference type="InterPro" id="IPR051393">
    <property type="entry name" value="ABC_transporter_permease"/>
</dbReference>
<feature type="transmembrane region" description="Helical" evidence="7">
    <location>
        <begin position="155"/>
        <end position="178"/>
    </location>
</feature>
<dbReference type="SUPFAM" id="SSF161098">
    <property type="entry name" value="MetI-like"/>
    <property type="match status" value="1"/>
</dbReference>
<dbReference type="InterPro" id="IPR000515">
    <property type="entry name" value="MetI-like"/>
</dbReference>
<keyword evidence="10" id="KW-1185">Reference proteome</keyword>
<dbReference type="Pfam" id="PF00528">
    <property type="entry name" value="BPD_transp_1"/>
    <property type="match status" value="1"/>
</dbReference>
<evidence type="ECO:0000256" key="1">
    <source>
        <dbReference type="ARBA" id="ARBA00004651"/>
    </source>
</evidence>
<dbReference type="PANTHER" id="PTHR30193">
    <property type="entry name" value="ABC TRANSPORTER PERMEASE PROTEIN"/>
    <property type="match status" value="1"/>
</dbReference>
<evidence type="ECO:0000256" key="3">
    <source>
        <dbReference type="ARBA" id="ARBA00022475"/>
    </source>
</evidence>
<evidence type="ECO:0000256" key="4">
    <source>
        <dbReference type="ARBA" id="ARBA00022692"/>
    </source>
</evidence>
<dbReference type="RefSeq" id="WP_232183068.1">
    <property type="nucleotide sequence ID" value="NZ_JAIOAP010000001.1"/>
</dbReference>
<keyword evidence="6 7" id="KW-0472">Membrane</keyword>
<evidence type="ECO:0000259" key="8">
    <source>
        <dbReference type="PROSITE" id="PS50928"/>
    </source>
</evidence>
<dbReference type="CDD" id="cd06261">
    <property type="entry name" value="TM_PBP2"/>
    <property type="match status" value="1"/>
</dbReference>
<evidence type="ECO:0000256" key="2">
    <source>
        <dbReference type="ARBA" id="ARBA00022448"/>
    </source>
</evidence>
<evidence type="ECO:0000313" key="10">
    <source>
        <dbReference type="Proteomes" id="UP001493487"/>
    </source>
</evidence>
<evidence type="ECO:0000313" key="9">
    <source>
        <dbReference type="EMBL" id="MEQ4480894.1"/>
    </source>
</evidence>
<accession>A0ABV1KL81</accession>
<dbReference type="Gene3D" id="1.10.3720.10">
    <property type="entry name" value="MetI-like"/>
    <property type="match status" value="1"/>
</dbReference>
<evidence type="ECO:0000256" key="6">
    <source>
        <dbReference type="ARBA" id="ARBA00023136"/>
    </source>
</evidence>
<dbReference type="InterPro" id="IPR035906">
    <property type="entry name" value="MetI-like_sf"/>
</dbReference>
<feature type="transmembrane region" description="Helical" evidence="7">
    <location>
        <begin position="12"/>
        <end position="31"/>
    </location>
</feature>
<dbReference type="EMBL" id="JASKHM010000001">
    <property type="protein sequence ID" value="MEQ4480894.1"/>
    <property type="molecule type" value="Genomic_DNA"/>
</dbReference>
<keyword evidence="5 7" id="KW-1133">Transmembrane helix</keyword>
<keyword evidence="3" id="KW-1003">Cell membrane</keyword>
<feature type="transmembrane region" description="Helical" evidence="7">
    <location>
        <begin position="262"/>
        <end position="282"/>
    </location>
</feature>
<keyword evidence="4 7" id="KW-0812">Transmembrane</keyword>
<name>A0ABV1KL81_9BACL</name>
<feature type="transmembrane region" description="Helical" evidence="7">
    <location>
        <begin position="105"/>
        <end position="128"/>
    </location>
</feature>
<feature type="transmembrane region" description="Helical" evidence="7">
    <location>
        <begin position="66"/>
        <end position="93"/>
    </location>
</feature>
<comment type="caution">
    <text evidence="9">The sequence shown here is derived from an EMBL/GenBank/DDBJ whole genome shotgun (WGS) entry which is preliminary data.</text>
</comment>
<comment type="subcellular location">
    <subcellularLocation>
        <location evidence="1 7">Cell membrane</location>
        <topology evidence="1 7">Multi-pass membrane protein</topology>
    </subcellularLocation>
</comment>
<reference evidence="9 10" key="1">
    <citation type="journal article" date="2023" name="Genome Announc.">
        <title>Pan-Genome Analyses of the Genus Cohnella and Proposal of the Novel Species Cohnella silvisoli sp. nov., Isolated from Forest Soil.</title>
        <authorList>
            <person name="Wang C."/>
            <person name="Mao L."/>
            <person name="Bao G."/>
            <person name="Zhu H."/>
        </authorList>
    </citation>
    <scope>NUCLEOTIDE SEQUENCE [LARGE SCALE GENOMIC DNA]</scope>
    <source>
        <strain evidence="9 10">NL03-T5-1</strain>
    </source>
</reference>
<dbReference type="Proteomes" id="UP001493487">
    <property type="component" value="Unassembled WGS sequence"/>
</dbReference>
<organism evidence="9 10">
    <name type="scientific">Cohnella silvisoli</name>
    <dbReference type="NCBI Taxonomy" id="2873699"/>
    <lineage>
        <taxon>Bacteria</taxon>
        <taxon>Bacillati</taxon>
        <taxon>Bacillota</taxon>
        <taxon>Bacilli</taxon>
        <taxon>Bacillales</taxon>
        <taxon>Paenibacillaceae</taxon>
        <taxon>Cohnella</taxon>
    </lineage>
</organism>